<keyword evidence="3" id="KW-1185">Reference proteome</keyword>
<feature type="region of interest" description="Disordered" evidence="1">
    <location>
        <begin position="180"/>
        <end position="239"/>
    </location>
</feature>
<dbReference type="SUPFAM" id="SSF58113">
    <property type="entry name" value="Apolipoprotein A-I"/>
    <property type="match status" value="1"/>
</dbReference>
<dbReference type="Gene3D" id="1.20.120.20">
    <property type="entry name" value="Apolipoprotein"/>
    <property type="match status" value="1"/>
</dbReference>
<protein>
    <submittedName>
        <fullName evidence="2">Uncharacterized protein</fullName>
    </submittedName>
</protein>
<dbReference type="Proteomes" id="UP000473525">
    <property type="component" value="Unassembled WGS sequence"/>
</dbReference>
<evidence type="ECO:0000313" key="3">
    <source>
        <dbReference type="Proteomes" id="UP000473525"/>
    </source>
</evidence>
<comment type="caution">
    <text evidence="2">The sequence shown here is derived from an EMBL/GenBank/DDBJ whole genome shotgun (WGS) entry which is preliminary data.</text>
</comment>
<dbReference type="RefSeq" id="WP_157342774.1">
    <property type="nucleotide sequence ID" value="NZ_WSEK01000004.1"/>
</dbReference>
<sequence length="239" mass="24477">MITKWPVRWPHTRLADGAMIESAGHDERKIPMGLRKNKSILDQASDTVTEYVEQVRPQLEAAVATAREKAGPALADARDKAAPVIADARAKAAPVIADARDKAAPAIAAGAALAAEKIAAGATIAAEHAAAAAEAAADKAAEIADPPKKKHRLRKVVIITGVAAGAAFVAAKLRGGQQTDAWQSSYSPTPAPRPAAPTPVEDDLGGASPAEALADQADTPHSVTTPDDPAAVVDVDDKP</sequence>
<feature type="compositionally biased region" description="Low complexity" evidence="1">
    <location>
        <begin position="223"/>
        <end position="233"/>
    </location>
</feature>
<gene>
    <name evidence="2" type="ORF">GON03_12180</name>
</gene>
<reference evidence="2 3" key="1">
    <citation type="submission" date="2019-12" db="EMBL/GenBank/DDBJ databases">
        <authorList>
            <person name="Huq M.A."/>
        </authorList>
    </citation>
    <scope>NUCLEOTIDE SEQUENCE [LARGE SCALE GENOMIC DNA]</scope>
    <source>
        <strain evidence="2 3">MAH-18</strain>
    </source>
</reference>
<dbReference type="AlphaFoldDB" id="A0A6L6XT72"/>
<evidence type="ECO:0000313" key="2">
    <source>
        <dbReference type="EMBL" id="MVQ49943.1"/>
    </source>
</evidence>
<name>A0A6L6XT72_9ACTN</name>
<accession>A0A6L6XT72</accession>
<organism evidence="2 3">
    <name type="scientific">Nocardioides agri</name>
    <dbReference type="NCBI Taxonomy" id="2682843"/>
    <lineage>
        <taxon>Bacteria</taxon>
        <taxon>Bacillati</taxon>
        <taxon>Actinomycetota</taxon>
        <taxon>Actinomycetes</taxon>
        <taxon>Propionibacteriales</taxon>
        <taxon>Nocardioidaceae</taxon>
        <taxon>Nocardioides</taxon>
    </lineage>
</organism>
<evidence type="ECO:0000256" key="1">
    <source>
        <dbReference type="SAM" id="MobiDB-lite"/>
    </source>
</evidence>
<proteinExistence type="predicted"/>
<dbReference type="EMBL" id="WSEK01000004">
    <property type="protein sequence ID" value="MVQ49943.1"/>
    <property type="molecule type" value="Genomic_DNA"/>
</dbReference>